<dbReference type="PANTHER" id="PTHR46124:SF3">
    <property type="entry name" value="HYDROLASE"/>
    <property type="match status" value="1"/>
</dbReference>
<dbReference type="RefSeq" id="WP_079538944.1">
    <property type="nucleotide sequence ID" value="NZ_CP171111.1"/>
</dbReference>
<evidence type="ECO:0000256" key="1">
    <source>
        <dbReference type="ARBA" id="ARBA00009275"/>
    </source>
</evidence>
<evidence type="ECO:0000256" key="4">
    <source>
        <dbReference type="PIRSR" id="PIRSR005902-1"/>
    </source>
</evidence>
<protein>
    <submittedName>
        <fullName evidence="5">Putative deoxyribonuclease YjjV</fullName>
    </submittedName>
</protein>
<dbReference type="EMBL" id="FKLO01000014">
    <property type="protein sequence ID" value="SAY55162.1"/>
    <property type="molecule type" value="Genomic_DNA"/>
</dbReference>
<dbReference type="PANTHER" id="PTHR46124">
    <property type="entry name" value="D-AMINOACYL-TRNA DEACYLASE"/>
    <property type="match status" value="1"/>
</dbReference>
<dbReference type="Proteomes" id="UP000190837">
    <property type="component" value="Unassembled WGS sequence"/>
</dbReference>
<proteinExistence type="inferred from homology"/>
<dbReference type="AlphaFoldDB" id="A0A1C3HNP5"/>
<dbReference type="FunFam" id="3.20.20.140:FF:000005">
    <property type="entry name" value="TatD family hydrolase"/>
    <property type="match status" value="1"/>
</dbReference>
<gene>
    <name evidence="5" type="ORF">CHUV0807_0193</name>
</gene>
<feature type="binding site" evidence="4">
    <location>
        <position position="198"/>
    </location>
    <ligand>
        <name>a divalent metal cation</name>
        <dbReference type="ChEBI" id="CHEBI:60240"/>
        <label>1</label>
    </ligand>
</feature>
<reference evidence="6" key="1">
    <citation type="submission" date="2016-04" db="EMBL/GenBank/DDBJ databases">
        <authorList>
            <person name="Tagini F."/>
        </authorList>
    </citation>
    <scope>NUCLEOTIDE SEQUENCE [LARGE SCALE GENOMIC DNA]</scope>
    <source>
        <strain evidence="6">CHUV0807</strain>
    </source>
</reference>
<feature type="binding site" evidence="4">
    <location>
        <position position="91"/>
    </location>
    <ligand>
        <name>a divalent metal cation</name>
        <dbReference type="ChEBI" id="CHEBI:60240"/>
        <label>1</label>
    </ligand>
</feature>
<feature type="binding site" evidence="4">
    <location>
        <position position="125"/>
    </location>
    <ligand>
        <name>a divalent metal cation</name>
        <dbReference type="ChEBI" id="CHEBI:60240"/>
        <label>2</label>
    </ligand>
</feature>
<evidence type="ECO:0000313" key="5">
    <source>
        <dbReference type="EMBL" id="SAY55162.1"/>
    </source>
</evidence>
<sequence length="249" mass="26905">MTLTYTDSHCHLDWFADPAAVAAEAAAAGVARIVIAATTRAHWADVARCAALPGVYASYGLHPLYQNAHQDDDLHALENQIRTQPSVAIGECGLDFQNGDSAAQRATFAAQIDIARRHRLPLMLHARKSLDAVLHLLQRGCNPRFVIHSFTGSDVQLARIFAQGGYIGIGGTSTYPRAARLQRQLATVPAGRYLLETDAPDQPLCGRQGAPNRPAYTADVAAHLARLRGETPATISAQSENNANTFFNW</sequence>
<accession>A0A1C3HNP5</accession>
<dbReference type="PIRSF" id="PIRSF005902">
    <property type="entry name" value="DNase_TatD"/>
    <property type="match status" value="1"/>
</dbReference>
<dbReference type="CDD" id="cd01310">
    <property type="entry name" value="TatD_DNAse"/>
    <property type="match status" value="1"/>
</dbReference>
<feature type="binding site" evidence="4">
    <location>
        <position position="11"/>
    </location>
    <ligand>
        <name>a divalent metal cation</name>
        <dbReference type="ChEBI" id="CHEBI:60240"/>
        <label>1</label>
    </ligand>
</feature>
<keyword evidence="3" id="KW-0378">Hydrolase</keyword>
<dbReference type="Gene3D" id="3.20.20.140">
    <property type="entry name" value="Metal-dependent hydrolases"/>
    <property type="match status" value="1"/>
</dbReference>
<dbReference type="GO" id="GO:0005829">
    <property type="term" value="C:cytosol"/>
    <property type="evidence" value="ECO:0007669"/>
    <property type="project" value="TreeGrafter"/>
</dbReference>
<evidence type="ECO:0000313" key="6">
    <source>
        <dbReference type="Proteomes" id="UP000190837"/>
    </source>
</evidence>
<feature type="binding site" evidence="4">
    <location>
        <position position="9"/>
    </location>
    <ligand>
        <name>a divalent metal cation</name>
        <dbReference type="ChEBI" id="CHEBI:60240"/>
        <label>1</label>
    </ligand>
</feature>
<dbReference type="GO" id="GO:0046872">
    <property type="term" value="F:metal ion binding"/>
    <property type="evidence" value="ECO:0007669"/>
    <property type="project" value="UniProtKB-KW"/>
</dbReference>
<feature type="binding site" evidence="4">
    <location>
        <position position="148"/>
    </location>
    <ligand>
        <name>a divalent metal cation</name>
        <dbReference type="ChEBI" id="CHEBI:60240"/>
        <label>2</label>
    </ligand>
</feature>
<comment type="similarity">
    <text evidence="1">Belongs to the metallo-dependent hydrolases superfamily. TatD-type hydrolase family.</text>
</comment>
<dbReference type="Pfam" id="PF01026">
    <property type="entry name" value="TatD_DNase"/>
    <property type="match status" value="1"/>
</dbReference>
<dbReference type="SUPFAM" id="SSF51556">
    <property type="entry name" value="Metallo-dependent hydrolases"/>
    <property type="match status" value="1"/>
</dbReference>
<organism evidence="5 6">
    <name type="scientific">Cardiobacterium hominis</name>
    <dbReference type="NCBI Taxonomy" id="2718"/>
    <lineage>
        <taxon>Bacteria</taxon>
        <taxon>Pseudomonadati</taxon>
        <taxon>Pseudomonadota</taxon>
        <taxon>Gammaproteobacteria</taxon>
        <taxon>Cardiobacteriales</taxon>
        <taxon>Cardiobacteriaceae</taxon>
        <taxon>Cardiobacterium</taxon>
    </lineage>
</organism>
<dbReference type="GO" id="GO:0016788">
    <property type="term" value="F:hydrolase activity, acting on ester bonds"/>
    <property type="evidence" value="ECO:0007669"/>
    <property type="project" value="InterPro"/>
</dbReference>
<name>A0A1C3HNP5_9GAMM</name>
<evidence type="ECO:0000256" key="2">
    <source>
        <dbReference type="ARBA" id="ARBA00022723"/>
    </source>
</evidence>
<dbReference type="InterPro" id="IPR032466">
    <property type="entry name" value="Metal_Hydrolase"/>
</dbReference>
<dbReference type="InterPro" id="IPR001130">
    <property type="entry name" value="TatD-like"/>
</dbReference>
<keyword evidence="2 4" id="KW-0479">Metal-binding</keyword>
<evidence type="ECO:0000256" key="3">
    <source>
        <dbReference type="ARBA" id="ARBA00022801"/>
    </source>
</evidence>